<feature type="compositionally biased region" description="Basic and acidic residues" evidence="2">
    <location>
        <begin position="430"/>
        <end position="440"/>
    </location>
</feature>
<dbReference type="eggNOG" id="COG3170">
    <property type="taxonomic scope" value="Bacteria"/>
</dbReference>
<proteinExistence type="inferred from homology"/>
<feature type="compositionally biased region" description="Pro residues" evidence="2">
    <location>
        <begin position="303"/>
        <end position="342"/>
    </location>
</feature>
<feature type="compositionally biased region" description="Pro residues" evidence="2">
    <location>
        <begin position="136"/>
        <end position="159"/>
    </location>
</feature>
<feature type="region of interest" description="Disordered" evidence="2">
    <location>
        <begin position="1000"/>
        <end position="1034"/>
    </location>
</feature>
<keyword evidence="6" id="KW-1185">Reference proteome</keyword>
<feature type="region of interest" description="Disordered" evidence="2">
    <location>
        <begin position="1127"/>
        <end position="1157"/>
    </location>
</feature>
<name>K0KFT8_SACES</name>
<dbReference type="PATRIC" id="fig|1179773.3.peg.8263"/>
<dbReference type="HOGENOM" id="CLU_258681_0_0_11"/>
<feature type="compositionally biased region" description="Basic and acidic residues" evidence="2">
    <location>
        <begin position="259"/>
        <end position="299"/>
    </location>
</feature>
<reference evidence="5 6" key="1">
    <citation type="journal article" date="2012" name="BMC Genomics">
        <title>Complete genome sequence of Saccharothrix espanaensis DSM 44229T and comparison to the other completely sequenced Pseudonocardiaceae.</title>
        <authorList>
            <person name="Strobel T."/>
            <person name="Al-Dilaimi A."/>
            <person name="Blom J."/>
            <person name="Gessner A."/>
            <person name="Kalinowski J."/>
            <person name="Luzhetska M."/>
            <person name="Puhler A."/>
            <person name="Szczepanowski R."/>
            <person name="Bechthold A."/>
            <person name="Ruckert C."/>
        </authorList>
    </citation>
    <scope>NUCLEOTIDE SEQUENCE [LARGE SCALE GENOMIC DNA]</scope>
    <source>
        <strain evidence="6">ATCC 51144 / DSM 44229 / JCM 9112 / NBRC 15066 / NRRL 15764</strain>
    </source>
</reference>
<feature type="compositionally biased region" description="Low complexity" evidence="2">
    <location>
        <begin position="343"/>
        <end position="357"/>
    </location>
</feature>
<feature type="region of interest" description="Disordered" evidence="2">
    <location>
        <begin position="1"/>
        <end position="574"/>
    </location>
</feature>
<dbReference type="EMBL" id="HE804045">
    <property type="protein sequence ID" value="CCH35403.1"/>
    <property type="molecule type" value="Genomic_DNA"/>
</dbReference>
<feature type="compositionally biased region" description="Gly residues" evidence="2">
    <location>
        <begin position="554"/>
        <end position="567"/>
    </location>
</feature>
<feature type="compositionally biased region" description="Low complexity" evidence="2">
    <location>
        <begin position="13"/>
        <end position="22"/>
    </location>
</feature>
<organism evidence="5 6">
    <name type="scientific">Saccharothrix espanaensis (strain ATCC 51144 / DSM 44229 / JCM 9112 / NBRC 15066 / NRRL 15764)</name>
    <dbReference type="NCBI Taxonomy" id="1179773"/>
    <lineage>
        <taxon>Bacteria</taxon>
        <taxon>Bacillati</taxon>
        <taxon>Actinomycetota</taxon>
        <taxon>Actinomycetes</taxon>
        <taxon>Pseudonocardiales</taxon>
        <taxon>Pseudonocardiaceae</taxon>
        <taxon>Saccharothrix</taxon>
    </lineage>
</organism>
<dbReference type="eggNOG" id="COG1316">
    <property type="taxonomic scope" value="Bacteria"/>
</dbReference>
<dbReference type="PANTHER" id="PTHR33392">
    <property type="entry name" value="POLYISOPRENYL-TEICHOIC ACID--PEPTIDOGLYCAN TEICHOIC ACID TRANSFERASE TAGU"/>
    <property type="match status" value="1"/>
</dbReference>
<comment type="similarity">
    <text evidence="1">Belongs to the LytR/CpsA/Psr (LCP) family.</text>
</comment>
<evidence type="ECO:0000256" key="1">
    <source>
        <dbReference type="ARBA" id="ARBA00006068"/>
    </source>
</evidence>
<dbReference type="InterPro" id="IPR050922">
    <property type="entry name" value="LytR/CpsA/Psr_CW_biosynth"/>
</dbReference>
<dbReference type="STRING" id="1179773.BN6_81860"/>
<feature type="domain" description="LytR/CpsA/Psr regulator C-terminal" evidence="4">
    <location>
        <begin position="1038"/>
        <end position="1121"/>
    </location>
</feature>
<dbReference type="PANTHER" id="PTHR33392:SF6">
    <property type="entry name" value="POLYISOPRENYL-TEICHOIC ACID--PEPTIDOGLYCAN TEICHOIC ACID TRANSFERASE TAGU"/>
    <property type="match status" value="1"/>
</dbReference>
<dbReference type="InterPro" id="IPR004474">
    <property type="entry name" value="LytR_CpsA_psr"/>
</dbReference>
<evidence type="ECO:0000313" key="5">
    <source>
        <dbReference type="EMBL" id="CCH35403.1"/>
    </source>
</evidence>
<feature type="compositionally biased region" description="Low complexity" evidence="2">
    <location>
        <begin position="537"/>
        <end position="547"/>
    </location>
</feature>
<dbReference type="AlphaFoldDB" id="K0KFT8"/>
<dbReference type="NCBIfam" id="TIGR00350">
    <property type="entry name" value="lytR_cpsA_psr"/>
    <property type="match status" value="1"/>
</dbReference>
<evidence type="ECO:0008006" key="7">
    <source>
        <dbReference type="Google" id="ProtNLM"/>
    </source>
</evidence>
<gene>
    <name evidence="5" type="ordered locus">BN6_81860</name>
</gene>
<dbReference type="KEGG" id="sesp:BN6_81860"/>
<accession>K0KFT8</accession>
<protein>
    <recommendedName>
        <fullName evidence="7">Cell envelope-related transcriptional attenuator</fullName>
    </recommendedName>
</protein>
<dbReference type="InterPro" id="IPR027381">
    <property type="entry name" value="LytR/CpsA/Psr_C"/>
</dbReference>
<evidence type="ECO:0000259" key="4">
    <source>
        <dbReference type="Pfam" id="PF13399"/>
    </source>
</evidence>
<dbReference type="Gene3D" id="3.40.630.190">
    <property type="entry name" value="LCP protein"/>
    <property type="match status" value="1"/>
</dbReference>
<dbReference type="Proteomes" id="UP000006281">
    <property type="component" value="Chromosome"/>
</dbReference>
<feature type="compositionally biased region" description="Basic and acidic residues" evidence="2">
    <location>
        <begin position="110"/>
        <end position="120"/>
    </location>
</feature>
<evidence type="ECO:0000256" key="2">
    <source>
        <dbReference type="SAM" id="MobiDB-lite"/>
    </source>
</evidence>
<dbReference type="Pfam" id="PF13399">
    <property type="entry name" value="LytR_C"/>
    <property type="match status" value="1"/>
</dbReference>
<feature type="compositionally biased region" description="Low complexity" evidence="2">
    <location>
        <begin position="394"/>
        <end position="410"/>
    </location>
</feature>
<dbReference type="Pfam" id="PF03816">
    <property type="entry name" value="LytR_cpsA_psr"/>
    <property type="match status" value="1"/>
</dbReference>
<feature type="compositionally biased region" description="Basic and acidic residues" evidence="2">
    <location>
        <begin position="160"/>
        <end position="203"/>
    </location>
</feature>
<feature type="domain" description="Cell envelope-related transcriptional attenuator" evidence="3">
    <location>
        <begin position="748"/>
        <end position="912"/>
    </location>
</feature>
<feature type="compositionally biased region" description="Basic and acidic residues" evidence="2">
    <location>
        <begin position="211"/>
        <end position="227"/>
    </location>
</feature>
<evidence type="ECO:0000313" key="6">
    <source>
        <dbReference type="Proteomes" id="UP000006281"/>
    </source>
</evidence>
<evidence type="ECO:0000259" key="3">
    <source>
        <dbReference type="Pfam" id="PF03816"/>
    </source>
</evidence>
<sequence length="1157" mass="120598">MPDEPRRGGPGPRGEQPPQDDQPTGRRRRSLEGGGGLSVSELLEQHSRTNLPRPVPPDGRGSEPTGPQQPTGRRAAPPEDTSAPSPEDGHRGPDYFAPSTDVPQKTGRRARQESPEDPGRRARSAPEGTGRRARPSAPPQPPVTPPTAARPPATPPPVAPHEDTGRRARATPEDTGRRARPAPEETGRRARPAPEDTGRRARSEGFAPAADDARRAPAREDTGRRALPDAFAPSSENTGRRAAPSPEDAARRGAPGTPDTRRPGPDDLARPEGTGRRPRPEAPGRRYAPDDPRRPEATGRRPMPTPPVPGAPGPTAPGPHGPGPHAPGPHAPGPHAPGPHAPGPNGSANGPMPGGPAQDVRPAGGPDGSGPRRLAGPEGGRRPADSTGPRRLAEGPPDGAAPRRPAEGGPDSPGPRRLAEGAPDGSGPRRLAEGGPRRLADGPPNAPRRPEGGPDGSGPRRLAEGAPNAPRRPEGAPEGTGPRRLAADGGPGIPRRPEGGPDGSGPRRLAEGGPDGTGSRRLPEGGPDGSGPRRLAEGSPGAAPGGADISGRLGVPGGPSAPGGSGGPEHRDQIDPASLTTEMEAISDDVKKRREVDHTLARFSAVHDELAEQERQRKERRQKLMPWKVEHDEEATVYTSSVDGDEDSDAPSRRVRTVKHSKIVRVVKVLSLTAAVLVFVATGLGWGAMLYVDSKMTEIDALNTNSAAVHEAEKQLGDENFLIVGSDTRAGAKAEDGVGDADAEPGARSDVLMLAHIPADRKRVVVVSVPRDLEVTRPECEGWNPETAEYSGQKLAPEKGVKANQVYSDGGPRCVSTFMTELTGLTINHFISVDFNGFKGMVDAVGKIKVCVPKVMDDGELGMIFDKPGQYEVDGQKALDYVRARKVKNEDFGDYDRITRQQKFLSSLLRTALSTEMLLNPGKLNGFLNAFASSTVGQNVGVKDMLTLAQSLQGIEAGRVTFVTVPHYTDEGPTPSPNDNVEMLKMDATKALFQAIIDGTPLPDEKPAANPADQAQQTTTPAKPAGPKQGAVVDPKGLKVQVFNGDEDNDGAAARTKNALIELGFDVVNSGNGTAAGKTVIKYGVGGEDTAFTLAAAIPGATLEVDESQGGAVTLVIGPGWDEKVVAPQGGGTAEPGKTAPPPDLAVVNAGKDPCAP</sequence>
<dbReference type="Gene3D" id="3.30.70.2390">
    <property type="match status" value="1"/>
</dbReference>